<keyword evidence="3" id="KW-1185">Reference proteome</keyword>
<protein>
    <submittedName>
        <fullName evidence="2">Uncharacterized protein</fullName>
    </submittedName>
</protein>
<accession>A0ABR3LK92</accession>
<feature type="compositionally biased region" description="Basic and acidic residues" evidence="1">
    <location>
        <begin position="66"/>
        <end position="76"/>
    </location>
</feature>
<dbReference type="EMBL" id="JAYMGO010000021">
    <property type="protein sequence ID" value="KAL1253298.1"/>
    <property type="molecule type" value="Genomic_DNA"/>
</dbReference>
<evidence type="ECO:0000313" key="2">
    <source>
        <dbReference type="EMBL" id="KAL1253298.1"/>
    </source>
</evidence>
<feature type="compositionally biased region" description="Polar residues" evidence="1">
    <location>
        <begin position="42"/>
        <end position="52"/>
    </location>
</feature>
<evidence type="ECO:0000256" key="1">
    <source>
        <dbReference type="SAM" id="MobiDB-lite"/>
    </source>
</evidence>
<comment type="caution">
    <text evidence="2">The sequence shown here is derived from an EMBL/GenBank/DDBJ whole genome shotgun (WGS) entry which is preliminary data.</text>
</comment>
<proteinExistence type="predicted"/>
<feature type="region of interest" description="Disordered" evidence="1">
    <location>
        <begin position="42"/>
        <end position="76"/>
    </location>
</feature>
<organism evidence="2 3">
    <name type="scientific">Cirrhinus molitorella</name>
    <name type="common">mud carp</name>
    <dbReference type="NCBI Taxonomy" id="172907"/>
    <lineage>
        <taxon>Eukaryota</taxon>
        <taxon>Metazoa</taxon>
        <taxon>Chordata</taxon>
        <taxon>Craniata</taxon>
        <taxon>Vertebrata</taxon>
        <taxon>Euteleostomi</taxon>
        <taxon>Actinopterygii</taxon>
        <taxon>Neopterygii</taxon>
        <taxon>Teleostei</taxon>
        <taxon>Ostariophysi</taxon>
        <taxon>Cypriniformes</taxon>
        <taxon>Cyprinidae</taxon>
        <taxon>Labeoninae</taxon>
        <taxon>Labeonini</taxon>
        <taxon>Cirrhinus</taxon>
    </lineage>
</organism>
<reference evidence="2 3" key="1">
    <citation type="submission" date="2023-09" db="EMBL/GenBank/DDBJ databases">
        <authorList>
            <person name="Wang M."/>
        </authorList>
    </citation>
    <scope>NUCLEOTIDE SEQUENCE [LARGE SCALE GENOMIC DNA]</scope>
    <source>
        <strain evidence="2">GT-2023</strain>
        <tissue evidence="2">Liver</tissue>
    </source>
</reference>
<dbReference type="Proteomes" id="UP001558613">
    <property type="component" value="Unassembled WGS sequence"/>
</dbReference>
<sequence length="76" mass="8192">MRKNLQTAGSLTRLKTGSASLVLLGSRVTLPAREVQISLSLSPSERGSNQTPALLPLIGYFPPEQEPSHQQHEASL</sequence>
<gene>
    <name evidence="2" type="ORF">QQF64_017991</name>
</gene>
<evidence type="ECO:0000313" key="3">
    <source>
        <dbReference type="Proteomes" id="UP001558613"/>
    </source>
</evidence>
<name>A0ABR3LK92_9TELE</name>